<sequence length="804" mass="86966">MTARPAQQHAVHAARTRTFARGRGERGQGERFTRRNRDPRRRDWFSQPAFGAGGTESCDSGAGDGRDSAPHPPIDESPVRVRIRRLSDVTCGNRNVCRRPVANTSSAGGRRGGWGGAPRDTQPPPVRASRPARRGAAAGGGHQRMAGGHGGSGSSARTAHRVERVAVRPPSRVPLKMIPRRKHNASSGSLPAPDDKHASNDYILSDAGSRFGWRSLLRRRCNRKTLHKRLPITAWLPQYNGEKAIGDLIAGITVGLTVIPQSLAYSNIAGLPPQHGLYGSFLGCFVYIVLGGCRAVPAGPTAIASLLTWQVAGGVVEKAVLLTLLAGLVELLMGVLGLGFLINFVSGPVSSGFTSAVALMIATSQVKDLFAISVSGTTFLQQWISIFRNLHAASLWDPVLGFVCIALLLIMRKIGMIQLGAKREDGPSTRQKVVTKCLWLVGTCRNAIIVVCTGVLGFWFVLKQGQSPVRLMGAIPSGVPMPTLPPFSYVRADNTTADFLDMVSEMGSGLIVIPLIVLLEDISICKAFSDGRTIDATQEMIALGVAGVANSFVQAYPGGGSLARSVVANGSGVKTTFNGLYTGIMVILALQFFTQYFEYIPKAALAAVIISAILFMVEYNVVKPMWRAKKLDLVPGVGTFVLCLTLPLELGILTGVIVNIIFILYHAARPKFSVETLRSERGVDYLMITPDRCLMFPSVDYVRRLVTKFAATSLVPVVIECTHIYSADYTAAKSIEQLTADFHARRQPLYFYNVKPSVCSIFEAVAKPEHFVVFYEDEELDRLFAADERLPPPPDAKCPPPEHA</sequence>
<accession>A0ACC1D0Z3</accession>
<evidence type="ECO:0000313" key="1">
    <source>
        <dbReference type="EMBL" id="KAJ0177516.1"/>
    </source>
</evidence>
<dbReference type="EMBL" id="CM034398">
    <property type="protein sequence ID" value="KAJ0177516.1"/>
    <property type="molecule type" value="Genomic_DNA"/>
</dbReference>
<name>A0ACC1D0Z3_9NEOP</name>
<evidence type="ECO:0000313" key="2">
    <source>
        <dbReference type="Proteomes" id="UP000824533"/>
    </source>
</evidence>
<organism evidence="1 2">
    <name type="scientific">Dendrolimus kikuchii</name>
    <dbReference type="NCBI Taxonomy" id="765133"/>
    <lineage>
        <taxon>Eukaryota</taxon>
        <taxon>Metazoa</taxon>
        <taxon>Ecdysozoa</taxon>
        <taxon>Arthropoda</taxon>
        <taxon>Hexapoda</taxon>
        <taxon>Insecta</taxon>
        <taxon>Pterygota</taxon>
        <taxon>Neoptera</taxon>
        <taxon>Endopterygota</taxon>
        <taxon>Lepidoptera</taxon>
        <taxon>Glossata</taxon>
        <taxon>Ditrysia</taxon>
        <taxon>Bombycoidea</taxon>
        <taxon>Lasiocampidae</taxon>
        <taxon>Dendrolimus</taxon>
    </lineage>
</organism>
<keyword evidence="2" id="KW-1185">Reference proteome</keyword>
<proteinExistence type="predicted"/>
<comment type="caution">
    <text evidence="1">The sequence shown here is derived from an EMBL/GenBank/DDBJ whole genome shotgun (WGS) entry which is preliminary data.</text>
</comment>
<gene>
    <name evidence="1" type="ORF">K1T71_007525</name>
</gene>
<reference evidence="1 2" key="1">
    <citation type="journal article" date="2021" name="Front. Genet.">
        <title>Chromosome-Level Genome Assembly Reveals Significant Gene Expansion in the Toll and IMD Signaling Pathways of Dendrolimus kikuchii.</title>
        <authorList>
            <person name="Zhou J."/>
            <person name="Wu P."/>
            <person name="Xiong Z."/>
            <person name="Liu N."/>
            <person name="Zhao N."/>
            <person name="Ji M."/>
            <person name="Qiu Y."/>
            <person name="Yang B."/>
        </authorList>
    </citation>
    <scope>NUCLEOTIDE SEQUENCE [LARGE SCALE GENOMIC DNA]</scope>
    <source>
        <strain evidence="1">Ann1</strain>
    </source>
</reference>
<protein>
    <submittedName>
        <fullName evidence="1">Uncharacterized protein</fullName>
    </submittedName>
</protein>
<dbReference type="Proteomes" id="UP000824533">
    <property type="component" value="Linkage Group LG12"/>
</dbReference>